<sequence>MSASFTGLDFLINGLKDQILGRQPTRRTDNPCFIVCFDTRTSDHGYDPNDGNKQLYDEISDARSFYFVFCNNTTVWSLVRKDEIFPDPKDLEYIRDHATMNILLPAFKHESDHDSCWRSITSDVLFKHHCEIYEKLSVHRLAAGEKIVPNDYTPFITNFKIATGTLDYEYHGYDKPVNGNTSTLLKVTVDDVITNRKIER</sequence>
<proteinExistence type="predicted"/>
<evidence type="ECO:0000313" key="2">
    <source>
        <dbReference type="Proteomes" id="UP000655883"/>
    </source>
</evidence>
<evidence type="ECO:0000313" key="1">
    <source>
        <dbReference type="EMBL" id="QIG72628.1"/>
    </source>
</evidence>
<accession>A0A7S5R7R0</accession>
<reference evidence="1 2" key="1">
    <citation type="submission" date="2020-01" db="EMBL/GenBank/DDBJ databases">
        <title>Patterns of diversity and host range of bacteriophage communities associated with bean-nodulatin bacteria.</title>
        <authorList>
            <person name="Vann Cauwenberghe J."/>
            <person name="Santamaria R.I."/>
            <person name="Bustos P."/>
            <person name="Juarez S."/>
            <person name="Gonzalez V."/>
        </authorList>
    </citation>
    <scope>NUCLEOTIDE SEQUENCE [LARGE SCALE GENOMIC DNA]</scope>
    <source>
        <strain evidence="2">RHph</strain>
    </source>
</reference>
<gene>
    <name evidence="1" type="ORF">EVB97_070</name>
</gene>
<name>A0A7S5R7R0_9CAUD</name>
<dbReference type="Proteomes" id="UP000655883">
    <property type="component" value="Segment"/>
</dbReference>
<organism evidence="1 2">
    <name type="scientific">Rhizobium phage RHph_Y65</name>
    <dbReference type="NCBI Taxonomy" id="2509785"/>
    <lineage>
        <taxon>Viruses</taxon>
        <taxon>Duplodnaviria</taxon>
        <taxon>Heunggongvirae</taxon>
        <taxon>Uroviricota</taxon>
        <taxon>Caudoviricetes</taxon>
        <taxon>Kleczkowskaviridae</taxon>
        <taxon>Cuauhnahuacvirus</taxon>
        <taxon>Cuauhnahuacvirus Y65</taxon>
    </lineage>
</organism>
<dbReference type="EMBL" id="MN988525">
    <property type="protein sequence ID" value="QIG72628.1"/>
    <property type="molecule type" value="Genomic_DNA"/>
</dbReference>
<keyword evidence="2" id="KW-1185">Reference proteome</keyword>
<protein>
    <submittedName>
        <fullName evidence="1">Uncharacterized protein</fullName>
    </submittedName>
</protein>